<feature type="domain" description="ABC transporter" evidence="10">
    <location>
        <begin position="337"/>
        <end position="572"/>
    </location>
</feature>
<dbReference type="PROSITE" id="PS50893">
    <property type="entry name" value="ABC_TRANSPORTER_2"/>
    <property type="match status" value="1"/>
</dbReference>
<gene>
    <name evidence="12" type="ORF">SAMN04487909_10770</name>
</gene>
<dbReference type="SUPFAM" id="SSF52540">
    <property type="entry name" value="P-loop containing nucleoside triphosphate hydrolases"/>
    <property type="match status" value="1"/>
</dbReference>
<keyword evidence="7 9" id="KW-1133">Transmembrane helix</keyword>
<evidence type="ECO:0000259" key="11">
    <source>
        <dbReference type="PROSITE" id="PS50929"/>
    </source>
</evidence>
<keyword evidence="3" id="KW-1003">Cell membrane</keyword>
<sequence>MRIFRRLWWFIRAHKKKYIIGILLLVICDVLVLLPPWLVGELINRMRVGTLQGQGLVWNVALIVALAFLLYGMRFAWRYYLFGASLILEKTLRNRLFGHLTQMSPAFYDRRRTGDLMALATNDIVAIEMTSSIGILMLVDSLTMTLVALSAMVVLISWKLTLAALLPLPLLAWATSYYGKLLHDRFFDAQTAFGRLNDHVQESISGIRVLRAFVQEQPDVISFTKTADDVMEKNIRVAKIDALFEPTILFLIGVSFLIGIGYGTTLVFNSELTLGELVSFNLYLGLLIWPMLALGWLMNIVQRGSASWERLSDVLEEEPEITGGTESKGQEKTRASLEVTNLTFRYPGQESAALCDISLMVRPGQTVGIVGRTGSGKSTLMKLWLHFYTVPECSICVEGIPIEQWNTAALRSRFGYVPQDHFLFSRTVKENIVFGDEGASDEAVERALGNAALEVDMTHLPGGLATTVGERGITLSGGQKQRISIARALVMEPEVLLLDDSLSAVDARTEETILSHLRRERRGKTTVIVAHRMSAVMHADRIYVMDAGRIAEQGTHLELIAQDGWYAEQFRRQQAQATLEDEGEDA</sequence>
<evidence type="ECO:0000256" key="6">
    <source>
        <dbReference type="ARBA" id="ARBA00022840"/>
    </source>
</evidence>
<keyword evidence="4 9" id="KW-0812">Transmembrane</keyword>
<protein>
    <submittedName>
        <fullName evidence="12">ATP-binding cassette, subfamily B</fullName>
    </submittedName>
</protein>
<name>A0A1G8N238_ANEMI</name>
<feature type="transmembrane region" description="Helical" evidence="9">
    <location>
        <begin position="280"/>
        <end position="301"/>
    </location>
</feature>
<evidence type="ECO:0000256" key="8">
    <source>
        <dbReference type="ARBA" id="ARBA00023136"/>
    </source>
</evidence>
<dbReference type="Pfam" id="PF00005">
    <property type="entry name" value="ABC_tran"/>
    <property type="match status" value="1"/>
</dbReference>
<keyword evidence="6 12" id="KW-0067">ATP-binding</keyword>
<dbReference type="GO" id="GO:0015421">
    <property type="term" value="F:ABC-type oligopeptide transporter activity"/>
    <property type="evidence" value="ECO:0007669"/>
    <property type="project" value="TreeGrafter"/>
</dbReference>
<evidence type="ECO:0000256" key="2">
    <source>
        <dbReference type="ARBA" id="ARBA00022448"/>
    </source>
</evidence>
<dbReference type="InterPro" id="IPR017871">
    <property type="entry name" value="ABC_transporter-like_CS"/>
</dbReference>
<dbReference type="OrthoDB" id="9770415at2"/>
<dbReference type="GeneID" id="42305989"/>
<dbReference type="InterPro" id="IPR036640">
    <property type="entry name" value="ABC1_TM_sf"/>
</dbReference>
<dbReference type="PROSITE" id="PS50929">
    <property type="entry name" value="ABC_TM1F"/>
    <property type="match status" value="1"/>
</dbReference>
<reference evidence="12 13" key="1">
    <citation type="submission" date="2016-10" db="EMBL/GenBank/DDBJ databases">
        <authorList>
            <person name="de Groot N.N."/>
        </authorList>
    </citation>
    <scope>NUCLEOTIDE SEQUENCE [LARGE SCALE GENOMIC DNA]</scope>
    <source>
        <strain evidence="12 13">DSM 2895</strain>
    </source>
</reference>
<dbReference type="Pfam" id="PF00664">
    <property type="entry name" value="ABC_membrane"/>
    <property type="match status" value="1"/>
</dbReference>
<dbReference type="Gene3D" id="3.40.50.300">
    <property type="entry name" value="P-loop containing nucleotide triphosphate hydrolases"/>
    <property type="match status" value="1"/>
</dbReference>
<dbReference type="RefSeq" id="WP_139188911.1">
    <property type="nucleotide sequence ID" value="NZ_BJOA01000155.1"/>
</dbReference>
<proteinExistence type="predicted"/>
<evidence type="ECO:0000256" key="5">
    <source>
        <dbReference type="ARBA" id="ARBA00022741"/>
    </source>
</evidence>
<evidence type="ECO:0000313" key="12">
    <source>
        <dbReference type="EMBL" id="SDI74341.1"/>
    </source>
</evidence>
<dbReference type="FunFam" id="1.20.1560.10:FF:000011">
    <property type="entry name" value="Multidrug ABC transporter ATP-binding protein"/>
    <property type="match status" value="1"/>
</dbReference>
<evidence type="ECO:0000313" key="13">
    <source>
        <dbReference type="Proteomes" id="UP000182836"/>
    </source>
</evidence>
<dbReference type="GO" id="GO:0005886">
    <property type="term" value="C:plasma membrane"/>
    <property type="evidence" value="ECO:0007669"/>
    <property type="project" value="UniProtKB-SubCell"/>
</dbReference>
<feature type="transmembrane region" description="Helical" evidence="9">
    <location>
        <begin position="51"/>
        <end position="71"/>
    </location>
</feature>
<dbReference type="InterPro" id="IPR011527">
    <property type="entry name" value="ABC1_TM_dom"/>
</dbReference>
<keyword evidence="5" id="KW-0547">Nucleotide-binding</keyword>
<dbReference type="InterPro" id="IPR003439">
    <property type="entry name" value="ABC_transporter-like_ATP-bd"/>
</dbReference>
<keyword evidence="2" id="KW-0813">Transport</keyword>
<evidence type="ECO:0000256" key="7">
    <source>
        <dbReference type="ARBA" id="ARBA00022989"/>
    </source>
</evidence>
<evidence type="ECO:0000259" key="10">
    <source>
        <dbReference type="PROSITE" id="PS50893"/>
    </source>
</evidence>
<feature type="transmembrane region" description="Helical" evidence="9">
    <location>
        <begin position="162"/>
        <end position="179"/>
    </location>
</feature>
<feature type="transmembrane region" description="Helical" evidence="9">
    <location>
        <begin position="20"/>
        <end position="39"/>
    </location>
</feature>
<dbReference type="CDD" id="cd18541">
    <property type="entry name" value="ABC_6TM_TmrB_like"/>
    <property type="match status" value="1"/>
</dbReference>
<evidence type="ECO:0000256" key="4">
    <source>
        <dbReference type="ARBA" id="ARBA00022692"/>
    </source>
</evidence>
<dbReference type="PANTHER" id="PTHR43394">
    <property type="entry name" value="ATP-DEPENDENT PERMEASE MDL1, MITOCHONDRIAL"/>
    <property type="match status" value="1"/>
</dbReference>
<dbReference type="SMART" id="SM00382">
    <property type="entry name" value="AAA"/>
    <property type="match status" value="1"/>
</dbReference>
<dbReference type="Proteomes" id="UP000182836">
    <property type="component" value="Unassembled WGS sequence"/>
</dbReference>
<dbReference type="GO" id="GO:0016887">
    <property type="term" value="F:ATP hydrolysis activity"/>
    <property type="evidence" value="ECO:0007669"/>
    <property type="project" value="InterPro"/>
</dbReference>
<dbReference type="InterPro" id="IPR003593">
    <property type="entry name" value="AAA+_ATPase"/>
</dbReference>
<keyword evidence="8 9" id="KW-0472">Membrane</keyword>
<dbReference type="GO" id="GO:0005524">
    <property type="term" value="F:ATP binding"/>
    <property type="evidence" value="ECO:0007669"/>
    <property type="project" value="UniProtKB-KW"/>
</dbReference>
<feature type="transmembrane region" description="Helical" evidence="9">
    <location>
        <begin position="135"/>
        <end position="156"/>
    </location>
</feature>
<dbReference type="InterPro" id="IPR027417">
    <property type="entry name" value="P-loop_NTPase"/>
</dbReference>
<dbReference type="Gene3D" id="1.20.1560.10">
    <property type="entry name" value="ABC transporter type 1, transmembrane domain"/>
    <property type="match status" value="1"/>
</dbReference>
<dbReference type="AlphaFoldDB" id="A0A1G8N238"/>
<evidence type="ECO:0000256" key="9">
    <source>
        <dbReference type="SAM" id="Phobius"/>
    </source>
</evidence>
<dbReference type="FunFam" id="3.40.50.300:FF:000221">
    <property type="entry name" value="Multidrug ABC transporter ATP-binding protein"/>
    <property type="match status" value="1"/>
</dbReference>
<evidence type="ECO:0000256" key="3">
    <source>
        <dbReference type="ARBA" id="ARBA00022475"/>
    </source>
</evidence>
<dbReference type="PROSITE" id="PS00211">
    <property type="entry name" value="ABC_TRANSPORTER_1"/>
    <property type="match status" value="1"/>
</dbReference>
<feature type="domain" description="ABC transmembrane type-1" evidence="11">
    <location>
        <begin position="19"/>
        <end position="303"/>
    </location>
</feature>
<feature type="transmembrane region" description="Helical" evidence="9">
    <location>
        <begin position="248"/>
        <end position="268"/>
    </location>
</feature>
<dbReference type="SUPFAM" id="SSF90123">
    <property type="entry name" value="ABC transporter transmembrane region"/>
    <property type="match status" value="1"/>
</dbReference>
<dbReference type="InterPro" id="IPR039421">
    <property type="entry name" value="Type_1_exporter"/>
</dbReference>
<accession>A0A1G8N238</accession>
<organism evidence="12 13">
    <name type="scientific">Aneurinibacillus migulanus</name>
    <name type="common">Bacillus migulanus</name>
    <dbReference type="NCBI Taxonomy" id="47500"/>
    <lineage>
        <taxon>Bacteria</taxon>
        <taxon>Bacillati</taxon>
        <taxon>Bacillota</taxon>
        <taxon>Bacilli</taxon>
        <taxon>Bacillales</taxon>
        <taxon>Paenibacillaceae</taxon>
        <taxon>Aneurinibacillus group</taxon>
        <taxon>Aneurinibacillus</taxon>
    </lineage>
</organism>
<dbReference type="EMBL" id="FNED01000007">
    <property type="protein sequence ID" value="SDI74341.1"/>
    <property type="molecule type" value="Genomic_DNA"/>
</dbReference>
<evidence type="ECO:0000256" key="1">
    <source>
        <dbReference type="ARBA" id="ARBA00004651"/>
    </source>
</evidence>
<comment type="subcellular location">
    <subcellularLocation>
        <location evidence="1">Cell membrane</location>
        <topology evidence="1">Multi-pass membrane protein</topology>
    </subcellularLocation>
</comment>
<dbReference type="PANTHER" id="PTHR43394:SF1">
    <property type="entry name" value="ATP-BINDING CASSETTE SUB-FAMILY B MEMBER 10, MITOCHONDRIAL"/>
    <property type="match status" value="1"/>
</dbReference>